<keyword evidence="1" id="KW-0732">Signal</keyword>
<dbReference type="EMBL" id="CAJOBA010000868">
    <property type="protein sequence ID" value="CAF3561741.1"/>
    <property type="molecule type" value="Genomic_DNA"/>
</dbReference>
<name>A0A813VMW7_9BILA</name>
<dbReference type="EMBL" id="CAJNOQ010000884">
    <property type="protein sequence ID" value="CAF0848142.1"/>
    <property type="molecule type" value="Genomic_DNA"/>
</dbReference>
<dbReference type="Proteomes" id="UP000682733">
    <property type="component" value="Unassembled WGS sequence"/>
</dbReference>
<evidence type="ECO:0000259" key="2">
    <source>
        <dbReference type="PROSITE" id="PS50835"/>
    </source>
</evidence>
<feature type="chain" id="PRO_5035598598" description="Ig-like domain-containing protein" evidence="1">
    <location>
        <begin position="28"/>
        <end position="410"/>
    </location>
</feature>
<dbReference type="AlphaFoldDB" id="A0A813VMW7"/>
<dbReference type="Proteomes" id="UP000677228">
    <property type="component" value="Unassembled WGS sequence"/>
</dbReference>
<feature type="signal peptide" evidence="1">
    <location>
        <begin position="1"/>
        <end position="27"/>
    </location>
</feature>
<dbReference type="PROSITE" id="PS50835">
    <property type="entry name" value="IG_LIKE"/>
    <property type="match status" value="1"/>
</dbReference>
<evidence type="ECO:0000313" key="7">
    <source>
        <dbReference type="Proteomes" id="UP000663829"/>
    </source>
</evidence>
<feature type="domain" description="Ig-like" evidence="2">
    <location>
        <begin position="253"/>
        <end position="339"/>
    </location>
</feature>
<evidence type="ECO:0000313" key="3">
    <source>
        <dbReference type="EMBL" id="CAF0780231.1"/>
    </source>
</evidence>
<accession>A0A813VMW7</accession>
<reference evidence="4" key="1">
    <citation type="submission" date="2021-02" db="EMBL/GenBank/DDBJ databases">
        <authorList>
            <person name="Nowell W R."/>
        </authorList>
    </citation>
    <scope>NUCLEOTIDE SEQUENCE</scope>
</reference>
<dbReference type="InterPro" id="IPR007110">
    <property type="entry name" value="Ig-like_dom"/>
</dbReference>
<proteinExistence type="predicted"/>
<comment type="caution">
    <text evidence="4">The sequence shown here is derived from an EMBL/GenBank/DDBJ whole genome shotgun (WGS) entry which is preliminary data.</text>
</comment>
<dbReference type="OrthoDB" id="6413693at2759"/>
<dbReference type="Gene3D" id="2.60.40.10">
    <property type="entry name" value="Immunoglobulins"/>
    <property type="match status" value="2"/>
</dbReference>
<keyword evidence="7" id="KW-1185">Reference proteome</keyword>
<sequence length="410" mass="47266">MNHCSIVYSFSYFLLTFIFFLIHRTYAVPPSLKLTISPDSKYIERDTEISILCELRDPTDSDDKPVLYYVDPRTQKRTPVTRALLNGKVDNKQDIPDLFQNVENRARYRYEGKNHIKITKAQVIDSAVYECECPDCEAPPKKDHKEFFITKYVEPQLSVTPDPLIEGNQAIFRCQVDEFYPYTGFEVLIHNHKHADKAEVVNSPKHVFEQNLKWNASLPVQADWHDHYFECIVKEGEVSKVGKKIKLNVLFNPRFVTCNDKQHIDLKKNEETNVEPQIDCTYSGNPKPIIEWQKASSEKLVDTNNKDGITIVEEALPFGVYKSIVKFNRQKLDELQSVTTDGDKSYFQKLIADGFVVKLNSNLTRIITIVATEKEAASSKQMESNASLLSRYNWLCLIGSSLLLLFKLFF</sequence>
<dbReference type="Proteomes" id="UP000663829">
    <property type="component" value="Unassembled WGS sequence"/>
</dbReference>
<dbReference type="InterPro" id="IPR013783">
    <property type="entry name" value="Ig-like_fold"/>
</dbReference>
<dbReference type="Proteomes" id="UP000681722">
    <property type="component" value="Unassembled WGS sequence"/>
</dbReference>
<protein>
    <recommendedName>
        <fullName evidence="2">Ig-like domain-containing protein</fullName>
    </recommendedName>
</protein>
<evidence type="ECO:0000313" key="6">
    <source>
        <dbReference type="EMBL" id="CAF3635791.1"/>
    </source>
</evidence>
<dbReference type="EMBL" id="CAJOBC010000884">
    <property type="protein sequence ID" value="CAF3635791.1"/>
    <property type="molecule type" value="Genomic_DNA"/>
</dbReference>
<gene>
    <name evidence="4" type="ORF">GPM918_LOCUS5928</name>
    <name evidence="3" type="ORF">OVA965_LOCUS3564</name>
    <name evidence="6" type="ORF">SRO942_LOCUS5928</name>
    <name evidence="5" type="ORF">TMI583_LOCUS3563</name>
</gene>
<evidence type="ECO:0000313" key="4">
    <source>
        <dbReference type="EMBL" id="CAF0848142.1"/>
    </source>
</evidence>
<evidence type="ECO:0000313" key="5">
    <source>
        <dbReference type="EMBL" id="CAF3561741.1"/>
    </source>
</evidence>
<evidence type="ECO:0000256" key="1">
    <source>
        <dbReference type="SAM" id="SignalP"/>
    </source>
</evidence>
<dbReference type="EMBL" id="CAJNOK010000868">
    <property type="protein sequence ID" value="CAF0780231.1"/>
    <property type="molecule type" value="Genomic_DNA"/>
</dbReference>
<organism evidence="4 7">
    <name type="scientific">Didymodactylos carnosus</name>
    <dbReference type="NCBI Taxonomy" id="1234261"/>
    <lineage>
        <taxon>Eukaryota</taxon>
        <taxon>Metazoa</taxon>
        <taxon>Spiralia</taxon>
        <taxon>Gnathifera</taxon>
        <taxon>Rotifera</taxon>
        <taxon>Eurotatoria</taxon>
        <taxon>Bdelloidea</taxon>
        <taxon>Philodinida</taxon>
        <taxon>Philodinidae</taxon>
        <taxon>Didymodactylos</taxon>
    </lineage>
</organism>